<gene>
    <name evidence="3" type="ORF">IWW39_001272</name>
</gene>
<dbReference type="PROSITE" id="PS50053">
    <property type="entry name" value="UBIQUITIN_2"/>
    <property type="match status" value="1"/>
</dbReference>
<dbReference type="GO" id="GO:0031593">
    <property type="term" value="F:polyubiquitin modification-dependent protein binding"/>
    <property type="evidence" value="ECO:0007669"/>
    <property type="project" value="TreeGrafter"/>
</dbReference>
<dbReference type="Pfam" id="PF01764">
    <property type="entry name" value="Lipase_3"/>
    <property type="match status" value="1"/>
</dbReference>
<evidence type="ECO:0000259" key="2">
    <source>
        <dbReference type="PROSITE" id="PS50053"/>
    </source>
</evidence>
<dbReference type="InterPro" id="IPR000626">
    <property type="entry name" value="Ubiquitin-like_dom"/>
</dbReference>
<dbReference type="GO" id="GO:0006511">
    <property type="term" value="P:ubiquitin-dependent protein catabolic process"/>
    <property type="evidence" value="ECO:0007669"/>
    <property type="project" value="TreeGrafter"/>
</dbReference>
<proteinExistence type="predicted"/>
<evidence type="ECO:0000256" key="1">
    <source>
        <dbReference type="SAM" id="MobiDB-lite"/>
    </source>
</evidence>
<dbReference type="SUPFAM" id="SSF54236">
    <property type="entry name" value="Ubiquitin-like"/>
    <property type="match status" value="1"/>
</dbReference>
<dbReference type="InterPro" id="IPR009060">
    <property type="entry name" value="UBA-like_sf"/>
</dbReference>
<dbReference type="GO" id="GO:0006629">
    <property type="term" value="P:lipid metabolic process"/>
    <property type="evidence" value="ECO:0007669"/>
    <property type="project" value="InterPro"/>
</dbReference>
<dbReference type="CDD" id="cd00519">
    <property type="entry name" value="Lipase_3"/>
    <property type="match status" value="1"/>
</dbReference>
<feature type="compositionally biased region" description="Low complexity" evidence="1">
    <location>
        <begin position="251"/>
        <end position="270"/>
    </location>
</feature>
<dbReference type="Pfam" id="PF00240">
    <property type="entry name" value="ubiquitin"/>
    <property type="match status" value="1"/>
</dbReference>
<evidence type="ECO:0000313" key="3">
    <source>
        <dbReference type="EMBL" id="KAJ2689680.1"/>
    </source>
</evidence>
<dbReference type="SMART" id="SM00213">
    <property type="entry name" value="UBQ"/>
    <property type="match status" value="1"/>
</dbReference>
<dbReference type="InterPro" id="IPR029071">
    <property type="entry name" value="Ubiquitin-like_domsf"/>
</dbReference>
<accession>A0A9W8GI75</accession>
<dbReference type="InterPro" id="IPR029058">
    <property type="entry name" value="AB_hydrolase_fold"/>
</dbReference>
<feature type="compositionally biased region" description="Gly residues" evidence="1">
    <location>
        <begin position="237"/>
        <end position="246"/>
    </location>
</feature>
<evidence type="ECO:0000313" key="4">
    <source>
        <dbReference type="Proteomes" id="UP001151516"/>
    </source>
</evidence>
<dbReference type="PANTHER" id="PTHR10677">
    <property type="entry name" value="UBIQUILIN"/>
    <property type="match status" value="1"/>
</dbReference>
<name>A0A9W8GI75_9FUNG</name>
<comment type="caution">
    <text evidence="3">The sequence shown here is derived from an EMBL/GenBank/DDBJ whole genome shotgun (WGS) entry which is preliminary data.</text>
</comment>
<organism evidence="3 4">
    <name type="scientific">Coemansia spiralis</name>
    <dbReference type="NCBI Taxonomy" id="417178"/>
    <lineage>
        <taxon>Eukaryota</taxon>
        <taxon>Fungi</taxon>
        <taxon>Fungi incertae sedis</taxon>
        <taxon>Zoopagomycota</taxon>
        <taxon>Kickxellomycotina</taxon>
        <taxon>Kickxellomycetes</taxon>
        <taxon>Kickxellales</taxon>
        <taxon>Kickxellaceae</taxon>
        <taxon>Coemansia</taxon>
    </lineage>
</organism>
<dbReference type="Pfam" id="PF23195">
    <property type="entry name" value="UBQLN1"/>
    <property type="match status" value="1"/>
</dbReference>
<protein>
    <recommendedName>
        <fullName evidence="2">Ubiquitin-like domain-containing protein</fullName>
    </recommendedName>
</protein>
<reference evidence="3" key="1">
    <citation type="submission" date="2022-07" db="EMBL/GenBank/DDBJ databases">
        <title>Phylogenomic reconstructions and comparative analyses of Kickxellomycotina fungi.</title>
        <authorList>
            <person name="Reynolds N.K."/>
            <person name="Stajich J.E."/>
            <person name="Barry K."/>
            <person name="Grigoriev I.V."/>
            <person name="Crous P."/>
            <person name="Smith M.E."/>
        </authorList>
    </citation>
    <scope>NUCLEOTIDE SEQUENCE</scope>
    <source>
        <strain evidence="3">CBS 109367</strain>
    </source>
</reference>
<dbReference type="InterPro" id="IPR002921">
    <property type="entry name" value="Fungal_lipase-type"/>
</dbReference>
<sequence>MVSINIKCSSTSKLTVDISDGMLVSGLKELIAKELADTPVASQRLIFAGRILKDGDSLASYNIVEGSTVHMVKSGAKKPAEAARGSAIPDDTVVSSQPAAAAAAPAASVPAVSVPEAMGGLGGMGAMGGMGGMGGMGDMASMFGMGGMGGGGGGMPQMSPEMMEQMYSNPMVQQMMSQLSANPELLRTMIESNPMIQQQLTPQMRSMLDNPEFLRMATNPDVMRATAQMQAAMQQMQGGGGSGGGMYNPWAQSAPPAQQPAQHQAAQQQPQQPPEERFRQQLQQLNDMGFWNAAQNIRALSMTGGNPAVTLGELEHWGRYAAAAYDDFEDWGACGRCQATEALRQTTVVAKWSTTEPGAFSRGFVGVNHRRRQAVVAFRGTTHVMDTVTDARVLQRRWPASVNGSRVHSGFLAAYGSARAHVRGVDGYALAFVGHSLGGAQAALAAADYCAERACDHVTLATFGAPRVGNGAFAAHANAVVGASWRVVHGADAVAQVPRTLGPAEYVHADREVWITDRVTVCGAAREGRAAEDPATQESVY</sequence>
<dbReference type="SUPFAM" id="SSF53474">
    <property type="entry name" value="alpha/beta-Hydrolases"/>
    <property type="match status" value="1"/>
</dbReference>
<dbReference type="InterPro" id="IPR006636">
    <property type="entry name" value="STI1_HS-bd"/>
</dbReference>
<dbReference type="AlphaFoldDB" id="A0A9W8GI75"/>
<dbReference type="Gene3D" id="3.40.50.1820">
    <property type="entry name" value="alpha/beta hydrolase"/>
    <property type="match status" value="1"/>
</dbReference>
<dbReference type="Gene3D" id="3.10.20.90">
    <property type="entry name" value="Phosphatidylinositol 3-kinase Catalytic Subunit, Chain A, domain 1"/>
    <property type="match status" value="1"/>
</dbReference>
<feature type="region of interest" description="Disordered" evidence="1">
    <location>
        <begin position="235"/>
        <end position="278"/>
    </location>
</feature>
<dbReference type="Proteomes" id="UP001151516">
    <property type="component" value="Unassembled WGS sequence"/>
</dbReference>
<dbReference type="OrthoDB" id="426718at2759"/>
<dbReference type="SMART" id="SM00727">
    <property type="entry name" value="STI1"/>
    <property type="match status" value="2"/>
</dbReference>
<feature type="domain" description="Ubiquitin-like" evidence="2">
    <location>
        <begin position="2"/>
        <end position="72"/>
    </location>
</feature>
<dbReference type="SUPFAM" id="SSF46934">
    <property type="entry name" value="UBA-like"/>
    <property type="match status" value="1"/>
</dbReference>
<dbReference type="PANTHER" id="PTHR10677:SF3">
    <property type="entry name" value="FI07626P-RELATED"/>
    <property type="match status" value="1"/>
</dbReference>
<dbReference type="InterPro" id="IPR015496">
    <property type="entry name" value="Ubiquilin"/>
</dbReference>
<dbReference type="EMBL" id="JANBTX010000021">
    <property type="protein sequence ID" value="KAJ2689680.1"/>
    <property type="molecule type" value="Genomic_DNA"/>
</dbReference>
<dbReference type="GO" id="GO:0005829">
    <property type="term" value="C:cytosol"/>
    <property type="evidence" value="ECO:0007669"/>
    <property type="project" value="TreeGrafter"/>
</dbReference>
<keyword evidence="4" id="KW-1185">Reference proteome</keyword>
<dbReference type="Gene3D" id="1.10.8.10">
    <property type="entry name" value="DNA helicase RuvA subunit, C-terminal domain"/>
    <property type="match status" value="1"/>
</dbReference>